<evidence type="ECO:0000313" key="2">
    <source>
        <dbReference type="Proteomes" id="UP001320706"/>
    </source>
</evidence>
<gene>
    <name evidence="1" type="ORF">M8818_000199</name>
</gene>
<sequence>MGKPSSVARSIAWSQLQSRPTMSVVPQSLARGRTVTCLFGMGSRATVATEAPHVGRPKKCSRDAILKVLRLLDGVHWAPGRQSRYTGLILYLMDETHAIILISIGGCRHSRSYSPDPMVHHAPSKVAWEKVAHITFHEPQPELRVWHRYDSSTLLPSMAFVPPAASALDGGDPRASFSGQGVAEYSRGYLKHIHDPSITTEEFFYWAKLTRKEEKGLPKVSHPLKKMLGFDKTKPVTTTEGRRMSVNMPSTEPELDEKRDPSDQSPNADVVVVSDEEWATAARAARTATWGAIFYLITTDVLGPYSVPWALSQMGYGPGITLYTIFGALAAYTGWQMWQMFLRLDSTRYPLKTFGDIAFRVYGSLARHLINLLQSIQLLFNVAVIVIGNGQGLYQVNSNICYIACCIIWAGLGMILGQIRTLQKFGWIANFAIWINIVVMIMTMAVVTHTAPNYSASNNLYGTDIGPPAPPVSTTGGAPAGVDFSGQIVGLMQAVYSYGGAMLYCEFMSEMRRPFDFWKALIMADSFIYFVYIFFGIYVYSFQGQYTVNPANQGMSPQGVLTAGNIIGFVSSLIAAALYGNIGIKVLYQNIFKELLGLPDLTTKSGKWIWVAIVPVYWGIAFVLGAAIPNFSALSGLVAALCIMQFTYTFPPLLMLGMEIKYDAIRFDEGEGFNPATGETVRHDRGVKRWIRGFTKGRWYIKTFNLIFFLGAFATCVLGTYSSVLGIIDAFASGHAVAFSCKGPI</sequence>
<evidence type="ECO:0000313" key="1">
    <source>
        <dbReference type="EMBL" id="KAK8222031.1"/>
    </source>
</evidence>
<dbReference type="Proteomes" id="UP001320706">
    <property type="component" value="Unassembled WGS sequence"/>
</dbReference>
<dbReference type="EMBL" id="JAMKPW020000001">
    <property type="protein sequence ID" value="KAK8222031.1"/>
    <property type="molecule type" value="Genomic_DNA"/>
</dbReference>
<reference evidence="1" key="1">
    <citation type="submission" date="2024-02" db="EMBL/GenBank/DDBJ databases">
        <title>Metagenome Assembled Genome of Zalaria obscura JY119.</title>
        <authorList>
            <person name="Vighnesh L."/>
            <person name="Jagadeeshwari U."/>
            <person name="Venkata Ramana C."/>
            <person name="Sasikala C."/>
        </authorList>
    </citation>
    <scope>NUCLEOTIDE SEQUENCE</scope>
    <source>
        <strain evidence="1">JY119</strain>
    </source>
</reference>
<comment type="caution">
    <text evidence="1">The sequence shown here is derived from an EMBL/GenBank/DDBJ whole genome shotgun (WGS) entry which is preliminary data.</text>
</comment>
<keyword evidence="2" id="KW-1185">Reference proteome</keyword>
<name>A0ACC3SPB5_9PEZI</name>
<organism evidence="1 2">
    <name type="scientific">Zalaria obscura</name>
    <dbReference type="NCBI Taxonomy" id="2024903"/>
    <lineage>
        <taxon>Eukaryota</taxon>
        <taxon>Fungi</taxon>
        <taxon>Dikarya</taxon>
        <taxon>Ascomycota</taxon>
        <taxon>Pezizomycotina</taxon>
        <taxon>Dothideomycetes</taxon>
        <taxon>Dothideomycetidae</taxon>
        <taxon>Dothideales</taxon>
        <taxon>Zalariaceae</taxon>
        <taxon>Zalaria</taxon>
    </lineage>
</organism>
<proteinExistence type="predicted"/>
<accession>A0ACC3SPB5</accession>
<protein>
    <submittedName>
        <fullName evidence="1">Uncharacterized protein</fullName>
    </submittedName>
</protein>